<gene>
    <name evidence="2" type="ORF">JYU34_021758</name>
</gene>
<evidence type="ECO:0000313" key="2">
    <source>
        <dbReference type="EMBL" id="KAG7295537.1"/>
    </source>
</evidence>
<name>A0ABQ7PRC0_PLUXY</name>
<comment type="caution">
    <text evidence="2">The sequence shown here is derived from an EMBL/GenBank/DDBJ whole genome shotgun (WGS) entry which is preliminary data.</text>
</comment>
<sequence length="266" mass="30635">MLVCGLRERKWSVMFVLLKILTDSMNVQCSSSVQTNSSTLDAHTTGRSPGCRCPAGGEHGPHEGVGVEKLVQRDMQHEDPSKVAMALPIVSSQNDSNELKHHLENRYMEINNSSTRNITLYDDDEANNTEKMKQEAFLQSEVDKFLMPHKLQLLQIIHTYMRSRLRNRLLLQKIRYYHSELQKAKLLEREPYVTSESNISEKTSDVFRMIPNRFKPFEEITTGKIKDDLPREGSGSVKLPDYIYDGLELMLKRSKQVLAKYFNVTL</sequence>
<feature type="chain" id="PRO_5045041820" evidence="1">
    <location>
        <begin position="30"/>
        <end position="266"/>
    </location>
</feature>
<reference evidence="2 3" key="1">
    <citation type="submission" date="2021-06" db="EMBL/GenBank/DDBJ databases">
        <title>A haploid diamondback moth (Plutella xylostella L.) genome assembly resolves 31 chromosomes and identifies a diamide resistance mutation.</title>
        <authorList>
            <person name="Ward C.M."/>
            <person name="Perry K.D."/>
            <person name="Baker G."/>
            <person name="Powis K."/>
            <person name="Heckel D.G."/>
            <person name="Baxter S.W."/>
        </authorList>
    </citation>
    <scope>NUCLEOTIDE SEQUENCE [LARGE SCALE GENOMIC DNA]</scope>
    <source>
        <strain evidence="2 3">LV</strain>
        <tissue evidence="2">Single pupa</tissue>
    </source>
</reference>
<proteinExistence type="predicted"/>
<protein>
    <submittedName>
        <fullName evidence="2">Uncharacterized protein</fullName>
    </submittedName>
</protein>
<dbReference type="EMBL" id="JAHIBW010000030">
    <property type="protein sequence ID" value="KAG7295537.1"/>
    <property type="molecule type" value="Genomic_DNA"/>
</dbReference>
<organism evidence="2 3">
    <name type="scientific">Plutella xylostella</name>
    <name type="common">Diamondback moth</name>
    <name type="synonym">Plutella maculipennis</name>
    <dbReference type="NCBI Taxonomy" id="51655"/>
    <lineage>
        <taxon>Eukaryota</taxon>
        <taxon>Metazoa</taxon>
        <taxon>Ecdysozoa</taxon>
        <taxon>Arthropoda</taxon>
        <taxon>Hexapoda</taxon>
        <taxon>Insecta</taxon>
        <taxon>Pterygota</taxon>
        <taxon>Neoptera</taxon>
        <taxon>Endopterygota</taxon>
        <taxon>Lepidoptera</taxon>
        <taxon>Glossata</taxon>
        <taxon>Ditrysia</taxon>
        <taxon>Yponomeutoidea</taxon>
        <taxon>Plutellidae</taxon>
        <taxon>Plutella</taxon>
    </lineage>
</organism>
<accession>A0ABQ7PRC0</accession>
<evidence type="ECO:0000256" key="1">
    <source>
        <dbReference type="SAM" id="SignalP"/>
    </source>
</evidence>
<feature type="signal peptide" evidence="1">
    <location>
        <begin position="1"/>
        <end position="29"/>
    </location>
</feature>
<evidence type="ECO:0000313" key="3">
    <source>
        <dbReference type="Proteomes" id="UP000823941"/>
    </source>
</evidence>
<dbReference type="Proteomes" id="UP000823941">
    <property type="component" value="Chromosome 30"/>
</dbReference>
<keyword evidence="1" id="KW-0732">Signal</keyword>
<keyword evidence="3" id="KW-1185">Reference proteome</keyword>